<feature type="region of interest" description="Disordered" evidence="3">
    <location>
        <begin position="106"/>
        <end position="157"/>
    </location>
</feature>
<feature type="compositionally biased region" description="Basic and acidic residues" evidence="3">
    <location>
        <begin position="14"/>
        <end position="25"/>
    </location>
</feature>
<dbReference type="GO" id="GO:0019290">
    <property type="term" value="P:siderophore biosynthetic process"/>
    <property type="evidence" value="ECO:0007669"/>
    <property type="project" value="InterPro"/>
</dbReference>
<reference evidence="6 7" key="1">
    <citation type="submission" date="2018-05" db="EMBL/GenBank/DDBJ databases">
        <title>Streptomyces venezuelae.</title>
        <authorList>
            <person name="Kim W."/>
            <person name="Lee N."/>
            <person name="Cho B.-K."/>
        </authorList>
    </citation>
    <scope>NUCLEOTIDE SEQUENCE [LARGE SCALE GENOMIC DNA]</scope>
    <source>
        <strain evidence="6 7">ATCC 14583</strain>
    </source>
</reference>
<organism evidence="6 7">
    <name type="scientific">Streptomyces venezuelae</name>
    <dbReference type="NCBI Taxonomy" id="54571"/>
    <lineage>
        <taxon>Bacteria</taxon>
        <taxon>Bacillati</taxon>
        <taxon>Actinomycetota</taxon>
        <taxon>Actinomycetes</taxon>
        <taxon>Kitasatosporales</taxon>
        <taxon>Streptomycetaceae</taxon>
        <taxon>Streptomyces</taxon>
    </lineage>
</organism>
<proteinExistence type="inferred from homology"/>
<dbReference type="InterPro" id="IPR007310">
    <property type="entry name" value="Aerobactin_biosyn_IucA/IucC_N"/>
</dbReference>
<keyword evidence="7" id="KW-1185">Reference proteome</keyword>
<feature type="region of interest" description="Disordered" evidence="3">
    <location>
        <begin position="51"/>
        <end position="75"/>
    </location>
</feature>
<comment type="similarity">
    <text evidence="2">Belongs to the IucA/IucC family.</text>
</comment>
<dbReference type="PANTHER" id="PTHR34384:SF6">
    <property type="entry name" value="STAPHYLOFERRIN B SYNTHASE"/>
    <property type="match status" value="1"/>
</dbReference>
<dbReference type="RefSeq" id="WP_150172991.1">
    <property type="nucleotide sequence ID" value="NZ_CP029193.1"/>
</dbReference>
<feature type="compositionally biased region" description="Polar residues" evidence="3">
    <location>
        <begin position="145"/>
        <end position="157"/>
    </location>
</feature>
<sequence>MPNPSPSPFLRPSTELHDPPELTQDRWREAGRRLLAKMIGEFAYEEIIRPVPVPLAEGERDGEGDASRGGAGGGEAATYRLRLEPAGPEAAVDGPRRWGEAVDAAGKRGGITGSHEPTGAQQPTRAHEPTGSAEPTGAHERTRSAEPTGSAGQQGTVLTFRARRGSYGSWYVDPAGLTLTEGNGPAVALSDPLRFLVLARRTLGLDGATLGHLIRELTVTLSADARIDHTALSAAQLADLGYAELEGHQTGHPWLVLNKGRIGFSAGDTDRWAPEARRSTTLPWIAVHSDLAVYRGVAGLDTAQQLYARELSADIREAFAGLLRARGLDPAHYLYLPVHPWQWDETVLPLFAPSIAANAIVPLFSDGDLRLPQQSIRTFLNTTRPDRHTVKLPLSVLNTLVWRGLPTGRTVAAPAVTAWMHALRDADPFLRDECGVILLGEVASVAVEHPVYDGLPEVPYQYRELLGAIWREPLHRYLAPGERARTLASLTHTDSDGRAFVAELVQRSGLAPEAWLRRLFAALLPPLLHFLYRYGTVFSPHGENAIVVFDDKDVPVRLAVKDFVDDVNVSAVPLPEHDAMPGDVRDVLLTEPPGFLTQFIHSGLFVGVFRYLAPLCEEQLGVAEADFWSFVRAEILRHQARAPELKERYEMFDLLTPRIERLCLNRNRLHLDGYRDRPQRPHAAVHGTVANPLHQP</sequence>
<dbReference type="Pfam" id="PF04183">
    <property type="entry name" value="IucA_IucC"/>
    <property type="match status" value="1"/>
</dbReference>
<dbReference type="Gene3D" id="3.30.310.280">
    <property type="match status" value="2"/>
</dbReference>
<dbReference type="Proteomes" id="UP000323046">
    <property type="component" value="Chromosome"/>
</dbReference>
<dbReference type="PANTHER" id="PTHR34384">
    <property type="entry name" value="L-2,3-DIAMINOPROPANOATE--CITRATE LIGASE"/>
    <property type="match status" value="1"/>
</dbReference>
<evidence type="ECO:0000256" key="3">
    <source>
        <dbReference type="SAM" id="MobiDB-lite"/>
    </source>
</evidence>
<feature type="region of interest" description="Disordered" evidence="3">
    <location>
        <begin position="675"/>
        <end position="696"/>
    </location>
</feature>
<feature type="domain" description="Aerobactin siderophore biosynthesis IucA/IucC-like C-terminal" evidence="5">
    <location>
        <begin position="513"/>
        <end position="674"/>
    </location>
</feature>
<feature type="region of interest" description="Disordered" evidence="3">
    <location>
        <begin position="1"/>
        <end position="25"/>
    </location>
</feature>
<feature type="compositionally biased region" description="Basic and acidic residues" evidence="3">
    <location>
        <begin position="57"/>
        <end position="66"/>
    </location>
</feature>
<dbReference type="InterPro" id="IPR022770">
    <property type="entry name" value="IucA/IucC-like_C"/>
</dbReference>
<dbReference type="GO" id="GO:0016881">
    <property type="term" value="F:acid-amino acid ligase activity"/>
    <property type="evidence" value="ECO:0007669"/>
    <property type="project" value="UniProtKB-ARBA"/>
</dbReference>
<dbReference type="Gene3D" id="1.10.510.40">
    <property type="match status" value="1"/>
</dbReference>
<gene>
    <name evidence="6" type="ORF">DEJ47_28615</name>
</gene>
<dbReference type="Pfam" id="PF06276">
    <property type="entry name" value="FhuF"/>
    <property type="match status" value="1"/>
</dbReference>
<dbReference type="AlphaFoldDB" id="A0A5P2BJG6"/>
<evidence type="ECO:0000256" key="1">
    <source>
        <dbReference type="ARBA" id="ARBA00004924"/>
    </source>
</evidence>
<dbReference type="Gene3D" id="6.10.250.3370">
    <property type="match status" value="1"/>
</dbReference>
<dbReference type="InterPro" id="IPR037455">
    <property type="entry name" value="LucA/IucC-like"/>
</dbReference>
<evidence type="ECO:0000259" key="5">
    <source>
        <dbReference type="Pfam" id="PF06276"/>
    </source>
</evidence>
<evidence type="ECO:0000313" key="7">
    <source>
        <dbReference type="Proteomes" id="UP000323046"/>
    </source>
</evidence>
<dbReference type="OrthoDB" id="495728at2"/>
<evidence type="ECO:0000256" key="2">
    <source>
        <dbReference type="ARBA" id="ARBA00007832"/>
    </source>
</evidence>
<evidence type="ECO:0000259" key="4">
    <source>
        <dbReference type="Pfam" id="PF04183"/>
    </source>
</evidence>
<accession>A0A5P2BJG6</accession>
<dbReference type="EMBL" id="CP029193">
    <property type="protein sequence ID" value="QES29878.1"/>
    <property type="molecule type" value="Genomic_DNA"/>
</dbReference>
<comment type="pathway">
    <text evidence="1">Siderophore biosynthesis.</text>
</comment>
<protein>
    <submittedName>
        <fullName evidence="6">IucA/IucC family protein</fullName>
    </submittedName>
</protein>
<feature type="domain" description="Aerobactin siderophore biosynthesis IucA/IucC N-terminal" evidence="4">
    <location>
        <begin position="242"/>
        <end position="492"/>
    </location>
</feature>
<name>A0A5P2BJG6_STRVZ</name>
<evidence type="ECO:0000313" key="6">
    <source>
        <dbReference type="EMBL" id="QES29878.1"/>
    </source>
</evidence>